<dbReference type="InterPro" id="IPR008257">
    <property type="entry name" value="Pept_M19"/>
</dbReference>
<dbReference type="GO" id="GO:0006508">
    <property type="term" value="P:proteolysis"/>
    <property type="evidence" value="ECO:0007669"/>
    <property type="project" value="InterPro"/>
</dbReference>
<dbReference type="AlphaFoldDB" id="A0A810QA79"/>
<sequence length="319" mass="35020">MVLDGHSDLLYDVTRRRLEGERLVLERHHLDRLRRGGVEGLVLALWTTAAEETFWKDIPGMESAAVRTAVMMRCTRAEVVESPWLAAVRTAAGAEQAREQGQIYAFFAIEGMAAIGEDLTGINRYADFGARIGMLTWNETNALATGAGGDRYSPLTDLGQQAVTRMQNLGMLPDVSHLNDGGFADVIRLARGPVIASHSNCRALCDVRRNLTDDQLRAIRDTGGVVGVNVYHGFVHADPEQQTAEMLARHAAHMADVMGVEHVACGFDFCEFFGPGNEGAQGLEDCGEIPAFFSWLEKLGMSQRERAMVARENFLRVLA</sequence>
<dbReference type="InterPro" id="IPR032466">
    <property type="entry name" value="Metal_Hydrolase"/>
</dbReference>
<protein>
    <submittedName>
        <fullName evidence="1">Peptidase</fullName>
    </submittedName>
</protein>
<keyword evidence="2" id="KW-1185">Reference proteome</keyword>
<dbReference type="RefSeq" id="WP_213543406.1">
    <property type="nucleotide sequence ID" value="NZ_AP023420.1"/>
</dbReference>
<dbReference type="GO" id="GO:0070573">
    <property type="term" value="F:metallodipeptidase activity"/>
    <property type="evidence" value="ECO:0007669"/>
    <property type="project" value="InterPro"/>
</dbReference>
<dbReference type="PANTHER" id="PTHR10443">
    <property type="entry name" value="MICROSOMAL DIPEPTIDASE"/>
    <property type="match status" value="1"/>
</dbReference>
<dbReference type="PROSITE" id="PS51365">
    <property type="entry name" value="RENAL_DIPEPTIDASE_2"/>
    <property type="match status" value="1"/>
</dbReference>
<dbReference type="EMBL" id="AP023420">
    <property type="protein sequence ID" value="BCK85168.1"/>
    <property type="molecule type" value="Genomic_DNA"/>
</dbReference>
<organism evidence="1 2">
    <name type="scientific">Pusillibacter faecalis</name>
    <dbReference type="NCBI Taxonomy" id="2714358"/>
    <lineage>
        <taxon>Bacteria</taxon>
        <taxon>Bacillati</taxon>
        <taxon>Bacillota</taxon>
        <taxon>Clostridia</taxon>
        <taxon>Eubacteriales</taxon>
        <taxon>Oscillospiraceae</taxon>
        <taxon>Pusillibacter</taxon>
    </lineage>
</organism>
<dbReference type="Proteomes" id="UP000679848">
    <property type="component" value="Chromosome"/>
</dbReference>
<proteinExistence type="predicted"/>
<dbReference type="PANTHER" id="PTHR10443:SF12">
    <property type="entry name" value="DIPEPTIDASE"/>
    <property type="match status" value="1"/>
</dbReference>
<dbReference type="Gene3D" id="3.20.20.140">
    <property type="entry name" value="Metal-dependent hydrolases"/>
    <property type="match status" value="1"/>
</dbReference>
<reference evidence="1" key="1">
    <citation type="submission" date="2020-09" db="EMBL/GenBank/DDBJ databases">
        <title>New species isolated from human feces.</title>
        <authorList>
            <person name="Kitahara M."/>
            <person name="Shigeno Y."/>
            <person name="Shime M."/>
            <person name="Matsumoto Y."/>
            <person name="Nakamura S."/>
            <person name="Motooka D."/>
            <person name="Fukuoka S."/>
            <person name="Nishikawa H."/>
            <person name="Benno Y."/>
        </authorList>
    </citation>
    <scope>NUCLEOTIDE SEQUENCE</scope>
    <source>
        <strain evidence="1">MM59</strain>
    </source>
</reference>
<accession>A0A810QA79</accession>
<gene>
    <name evidence="1" type="ORF">MM59RIKEN_24870</name>
</gene>
<evidence type="ECO:0000313" key="2">
    <source>
        <dbReference type="Proteomes" id="UP000679848"/>
    </source>
</evidence>
<dbReference type="KEGG" id="pfaa:MM59RIKEN_24870"/>
<evidence type="ECO:0000313" key="1">
    <source>
        <dbReference type="EMBL" id="BCK85168.1"/>
    </source>
</evidence>
<name>A0A810QA79_9FIRM</name>
<dbReference type="SUPFAM" id="SSF51556">
    <property type="entry name" value="Metallo-dependent hydrolases"/>
    <property type="match status" value="1"/>
</dbReference>
<dbReference type="Pfam" id="PF01244">
    <property type="entry name" value="Peptidase_M19"/>
    <property type="match status" value="1"/>
</dbReference>